<comment type="caution">
    <text evidence="2">The sequence shown here is derived from an EMBL/GenBank/DDBJ whole genome shotgun (WGS) entry which is preliminary data.</text>
</comment>
<evidence type="ECO:0000313" key="2">
    <source>
        <dbReference type="EMBL" id="GGF57875.1"/>
    </source>
</evidence>
<organism evidence="2 3">
    <name type="scientific">Azorhizobium oxalatiphilum</name>
    <dbReference type="NCBI Taxonomy" id="980631"/>
    <lineage>
        <taxon>Bacteria</taxon>
        <taxon>Pseudomonadati</taxon>
        <taxon>Pseudomonadota</taxon>
        <taxon>Alphaproteobacteria</taxon>
        <taxon>Hyphomicrobiales</taxon>
        <taxon>Xanthobacteraceae</taxon>
        <taxon>Azorhizobium</taxon>
    </lineage>
</organism>
<accession>A0A917BV46</accession>
<dbReference type="Gene3D" id="3.60.40.10">
    <property type="entry name" value="PPM-type phosphatase domain"/>
    <property type="match status" value="1"/>
</dbReference>
<keyword evidence="3" id="KW-1185">Reference proteome</keyword>
<name>A0A917BV46_9HYPH</name>
<dbReference type="PROSITE" id="PS51746">
    <property type="entry name" value="PPM_2"/>
    <property type="match status" value="1"/>
</dbReference>
<proteinExistence type="predicted"/>
<dbReference type="SMART" id="SM00332">
    <property type="entry name" value="PP2Cc"/>
    <property type="match status" value="1"/>
</dbReference>
<dbReference type="InterPro" id="IPR001932">
    <property type="entry name" value="PPM-type_phosphatase-like_dom"/>
</dbReference>
<protein>
    <submittedName>
        <fullName evidence="2">Serine/threonine phosphoprotein phosphatase Stp1</fullName>
    </submittedName>
</protein>
<evidence type="ECO:0000259" key="1">
    <source>
        <dbReference type="PROSITE" id="PS51746"/>
    </source>
</evidence>
<evidence type="ECO:0000313" key="3">
    <source>
        <dbReference type="Proteomes" id="UP000606044"/>
    </source>
</evidence>
<reference evidence="2" key="2">
    <citation type="submission" date="2020-09" db="EMBL/GenBank/DDBJ databases">
        <authorList>
            <person name="Sun Q."/>
            <person name="Sedlacek I."/>
        </authorList>
    </citation>
    <scope>NUCLEOTIDE SEQUENCE</scope>
    <source>
        <strain evidence="2">CCM 7897</strain>
    </source>
</reference>
<dbReference type="AlphaFoldDB" id="A0A917BV46"/>
<dbReference type="Proteomes" id="UP000606044">
    <property type="component" value="Unassembled WGS sequence"/>
</dbReference>
<sequence>MTIACVLATSAASRQGRARENNEDAVFSDPETGIHLVSDGVGGLPHGEVASGEIARSCAEIGPEGAFSHRLNVLEAALGRANRAIYETGALGRPPFTMAATVVAVVAEPGRAGVFWVGDSRLYLYHQGRLRQMTTDHVELRGTRRLVTRVVGPDPHLELDFFMLPLEAGDQLLLCTDGVSDVLKPDVLAAMLAQGGADMAGRIVGEVARLGGRDDATAVVISQWEAAP</sequence>
<dbReference type="RefSeq" id="WP_188577125.1">
    <property type="nucleotide sequence ID" value="NZ_BMCT01000001.1"/>
</dbReference>
<dbReference type="CDD" id="cd00143">
    <property type="entry name" value="PP2Cc"/>
    <property type="match status" value="1"/>
</dbReference>
<dbReference type="EMBL" id="BMCT01000001">
    <property type="protein sequence ID" value="GGF57875.1"/>
    <property type="molecule type" value="Genomic_DNA"/>
</dbReference>
<feature type="domain" description="PPM-type phosphatase" evidence="1">
    <location>
        <begin position="8"/>
        <end position="223"/>
    </location>
</feature>
<dbReference type="Pfam" id="PF13672">
    <property type="entry name" value="PP2C_2"/>
    <property type="match status" value="1"/>
</dbReference>
<dbReference type="SUPFAM" id="SSF81606">
    <property type="entry name" value="PP2C-like"/>
    <property type="match status" value="1"/>
</dbReference>
<gene>
    <name evidence="2" type="primary">stp1</name>
    <name evidence="2" type="ORF">GCM10007301_16990</name>
</gene>
<dbReference type="SMART" id="SM00331">
    <property type="entry name" value="PP2C_SIG"/>
    <property type="match status" value="1"/>
</dbReference>
<reference evidence="2" key="1">
    <citation type="journal article" date="2014" name="Int. J. Syst. Evol. Microbiol.">
        <title>Complete genome sequence of Corynebacterium casei LMG S-19264T (=DSM 44701T), isolated from a smear-ripened cheese.</title>
        <authorList>
            <consortium name="US DOE Joint Genome Institute (JGI-PGF)"/>
            <person name="Walter F."/>
            <person name="Albersmeier A."/>
            <person name="Kalinowski J."/>
            <person name="Ruckert C."/>
        </authorList>
    </citation>
    <scope>NUCLEOTIDE SEQUENCE</scope>
    <source>
        <strain evidence="2">CCM 7897</strain>
    </source>
</reference>
<dbReference type="InterPro" id="IPR036457">
    <property type="entry name" value="PPM-type-like_dom_sf"/>
</dbReference>